<protein>
    <submittedName>
        <fullName evidence="2">Putative RNA-binding protein</fullName>
    </submittedName>
</protein>
<dbReference type="KEGG" id="scou:SCORR_v1c03180"/>
<reference evidence="2 3" key="1">
    <citation type="submission" date="2017-07" db="EMBL/GenBank/DDBJ databases">
        <title>Complete genome sequence of Spiroplasma corruscae EC-1 (DSM 19793).</title>
        <authorList>
            <person name="Tsai Y.-M."/>
            <person name="Lo W.-S."/>
            <person name="Kuo C.-H."/>
        </authorList>
    </citation>
    <scope>NUCLEOTIDE SEQUENCE [LARGE SCALE GENOMIC DNA]</scope>
    <source>
        <strain evidence="2 3">EC-1</strain>
    </source>
</reference>
<organism evidence="2 3">
    <name type="scientific">Spiroplasma corruscae</name>
    <dbReference type="NCBI Taxonomy" id="216934"/>
    <lineage>
        <taxon>Bacteria</taxon>
        <taxon>Bacillati</taxon>
        <taxon>Mycoplasmatota</taxon>
        <taxon>Mollicutes</taxon>
        <taxon>Entomoplasmatales</taxon>
        <taxon>Spiroplasmataceae</taxon>
        <taxon>Spiroplasma</taxon>
    </lineage>
</organism>
<accession>A0A222ENM3</accession>
<dbReference type="AlphaFoldDB" id="A0A222ENM3"/>
<keyword evidence="3" id="KW-1185">Reference proteome</keyword>
<dbReference type="InterPro" id="IPR037465">
    <property type="entry name" value="YlxR"/>
</dbReference>
<dbReference type="PANTHER" id="PTHR34215">
    <property type="entry name" value="BLL0784 PROTEIN"/>
    <property type="match status" value="1"/>
</dbReference>
<evidence type="ECO:0000313" key="2">
    <source>
        <dbReference type="EMBL" id="ASP28092.1"/>
    </source>
</evidence>
<name>A0A222ENM3_9MOLU</name>
<dbReference type="SUPFAM" id="SSF64376">
    <property type="entry name" value="YlxR-like"/>
    <property type="match status" value="1"/>
</dbReference>
<gene>
    <name evidence="2" type="ORF">SCORR_v1c03180</name>
</gene>
<evidence type="ECO:0000313" key="3">
    <source>
        <dbReference type="Proteomes" id="UP000203229"/>
    </source>
</evidence>
<sequence>MQIEEEKIDLNNKKNVRKLFMKKKLNKQVLRKDVASNKMLPKDTLLRIVRNKRGEVFVDHTKVAEGRGVYVLPNNISIKKIKQRNILDRAFKTTINRDIYEAIEKELMRLVNYE</sequence>
<dbReference type="Pfam" id="PF04296">
    <property type="entry name" value="YlxR"/>
    <property type="match status" value="1"/>
</dbReference>
<dbReference type="EMBL" id="CP022535">
    <property type="protein sequence ID" value="ASP28092.1"/>
    <property type="molecule type" value="Genomic_DNA"/>
</dbReference>
<proteinExistence type="predicted"/>
<dbReference type="PANTHER" id="PTHR34215:SF1">
    <property type="entry name" value="YLXR DOMAIN-CONTAINING PROTEIN"/>
    <property type="match status" value="1"/>
</dbReference>
<dbReference type="Gene3D" id="3.30.1230.10">
    <property type="entry name" value="YlxR-like"/>
    <property type="match status" value="1"/>
</dbReference>
<dbReference type="InterPro" id="IPR007393">
    <property type="entry name" value="YlxR_dom"/>
</dbReference>
<dbReference type="Proteomes" id="UP000203229">
    <property type="component" value="Chromosome"/>
</dbReference>
<evidence type="ECO:0000259" key="1">
    <source>
        <dbReference type="Pfam" id="PF04296"/>
    </source>
</evidence>
<dbReference type="NCBIfam" id="NF047356">
    <property type="entry name" value="RNA_bind_RnpM"/>
    <property type="match status" value="1"/>
</dbReference>
<feature type="domain" description="YlxR" evidence="1">
    <location>
        <begin position="31"/>
        <end position="105"/>
    </location>
</feature>
<dbReference type="InterPro" id="IPR035931">
    <property type="entry name" value="YlxR-like_sf"/>
</dbReference>